<dbReference type="Proteomes" id="UP000799302">
    <property type="component" value="Unassembled WGS sequence"/>
</dbReference>
<evidence type="ECO:0000313" key="2">
    <source>
        <dbReference type="Proteomes" id="UP000799302"/>
    </source>
</evidence>
<accession>A0A6A6TYP5</accession>
<dbReference type="OrthoDB" id="5365129at2759"/>
<keyword evidence="2" id="KW-1185">Reference proteome</keyword>
<organism evidence="1 2">
    <name type="scientific">Microthyrium microscopicum</name>
    <dbReference type="NCBI Taxonomy" id="703497"/>
    <lineage>
        <taxon>Eukaryota</taxon>
        <taxon>Fungi</taxon>
        <taxon>Dikarya</taxon>
        <taxon>Ascomycota</taxon>
        <taxon>Pezizomycotina</taxon>
        <taxon>Dothideomycetes</taxon>
        <taxon>Dothideomycetes incertae sedis</taxon>
        <taxon>Microthyriales</taxon>
        <taxon>Microthyriaceae</taxon>
        <taxon>Microthyrium</taxon>
    </lineage>
</organism>
<evidence type="ECO:0000313" key="1">
    <source>
        <dbReference type="EMBL" id="KAF2664830.1"/>
    </source>
</evidence>
<proteinExistence type="predicted"/>
<dbReference type="AlphaFoldDB" id="A0A6A6TYP5"/>
<reference evidence="1" key="1">
    <citation type="journal article" date="2020" name="Stud. Mycol.">
        <title>101 Dothideomycetes genomes: a test case for predicting lifestyles and emergence of pathogens.</title>
        <authorList>
            <person name="Haridas S."/>
            <person name="Albert R."/>
            <person name="Binder M."/>
            <person name="Bloem J."/>
            <person name="Labutti K."/>
            <person name="Salamov A."/>
            <person name="Andreopoulos B."/>
            <person name="Baker S."/>
            <person name="Barry K."/>
            <person name="Bills G."/>
            <person name="Bluhm B."/>
            <person name="Cannon C."/>
            <person name="Castanera R."/>
            <person name="Culley D."/>
            <person name="Daum C."/>
            <person name="Ezra D."/>
            <person name="Gonzalez J."/>
            <person name="Henrissat B."/>
            <person name="Kuo A."/>
            <person name="Liang C."/>
            <person name="Lipzen A."/>
            <person name="Lutzoni F."/>
            <person name="Magnuson J."/>
            <person name="Mondo S."/>
            <person name="Nolan M."/>
            <person name="Ohm R."/>
            <person name="Pangilinan J."/>
            <person name="Park H.-J."/>
            <person name="Ramirez L."/>
            <person name="Alfaro M."/>
            <person name="Sun H."/>
            <person name="Tritt A."/>
            <person name="Yoshinaga Y."/>
            <person name="Zwiers L.-H."/>
            <person name="Turgeon B."/>
            <person name="Goodwin S."/>
            <person name="Spatafora J."/>
            <person name="Crous P."/>
            <person name="Grigoriev I."/>
        </authorList>
    </citation>
    <scope>NUCLEOTIDE SEQUENCE</scope>
    <source>
        <strain evidence="1">CBS 115976</strain>
    </source>
</reference>
<protein>
    <submittedName>
        <fullName evidence="1">Uncharacterized protein</fullName>
    </submittedName>
</protein>
<gene>
    <name evidence="1" type="ORF">BT63DRAFT_459443</name>
</gene>
<sequence>MASAAFSVITTGISMYPMFKAMTEPNKAEATLVKITLGSTGLNRDPGSMGGNIPHVSVYADDGVLIGRAKGNSKKNWTPGSTYPVSINPEHGQQGKQATYVTVAAAGNDAICISGISVAWPDGSDPRGWLGDMGQNCTDVGLSAAESPYWANSNTQTGSDPSHKSKCIWLDGDKTGGIATQAIGLHITDFGRTDGATDANGEPLRNAVAKQWTGNRDLFCKAKARMGFYDTFFADSFPLVYQPPLEFNDNGTDKDVGMVLHHYTNIDPELLTPARKRRNAALPSFNVTSSSHRNLVHSHHAGHSAVELCLSKTSVSPDFVSHAEGKFCDMATKIIWPLCLGQTVVGCFNATSNQLIPDATRLNKRELEQVNASADDMYSHILHW</sequence>
<name>A0A6A6TYP5_9PEZI</name>
<dbReference type="EMBL" id="MU004241">
    <property type="protein sequence ID" value="KAF2664830.1"/>
    <property type="molecule type" value="Genomic_DNA"/>
</dbReference>